<keyword evidence="7" id="KW-0808">Transferase</keyword>
<keyword evidence="10 16" id="KW-1133">Transmembrane helix</keyword>
<keyword evidence="12 16" id="KW-0472">Membrane</keyword>
<dbReference type="InterPro" id="IPR045252">
    <property type="entry name" value="LPCAT1-like"/>
</dbReference>
<keyword evidence="19" id="KW-1185">Reference proteome</keyword>
<keyword evidence="11" id="KW-0443">Lipid metabolism</keyword>
<dbReference type="PANTHER" id="PTHR23063">
    <property type="entry name" value="PHOSPHOLIPID ACYLTRANSFERASE"/>
    <property type="match status" value="1"/>
</dbReference>
<gene>
    <name evidence="18" type="ORF">QYF61_017261</name>
</gene>
<evidence type="ECO:0000256" key="15">
    <source>
        <dbReference type="ARBA" id="ARBA00023315"/>
    </source>
</evidence>
<evidence type="ECO:0000256" key="13">
    <source>
        <dbReference type="ARBA" id="ARBA00023209"/>
    </source>
</evidence>
<evidence type="ECO:0000256" key="9">
    <source>
        <dbReference type="ARBA" id="ARBA00022824"/>
    </source>
</evidence>
<organism evidence="18 19">
    <name type="scientific">Mycteria americana</name>
    <name type="common">Wood stork</name>
    <dbReference type="NCBI Taxonomy" id="33587"/>
    <lineage>
        <taxon>Eukaryota</taxon>
        <taxon>Metazoa</taxon>
        <taxon>Chordata</taxon>
        <taxon>Craniata</taxon>
        <taxon>Vertebrata</taxon>
        <taxon>Euteleostomi</taxon>
        <taxon>Archelosauria</taxon>
        <taxon>Archosauria</taxon>
        <taxon>Dinosauria</taxon>
        <taxon>Saurischia</taxon>
        <taxon>Theropoda</taxon>
        <taxon>Coelurosauria</taxon>
        <taxon>Aves</taxon>
        <taxon>Neognathae</taxon>
        <taxon>Neoaves</taxon>
        <taxon>Aequornithes</taxon>
        <taxon>Ciconiiformes</taxon>
        <taxon>Ciconiidae</taxon>
        <taxon>Mycteria</taxon>
    </lineage>
</organism>
<dbReference type="GO" id="GO:0019432">
    <property type="term" value="P:triglyceride biosynthetic process"/>
    <property type="evidence" value="ECO:0007669"/>
    <property type="project" value="TreeGrafter"/>
</dbReference>
<evidence type="ECO:0000256" key="11">
    <source>
        <dbReference type="ARBA" id="ARBA00023098"/>
    </source>
</evidence>
<evidence type="ECO:0000256" key="10">
    <source>
        <dbReference type="ARBA" id="ARBA00022989"/>
    </source>
</evidence>
<feature type="transmembrane region" description="Helical" evidence="16">
    <location>
        <begin position="144"/>
        <end position="166"/>
    </location>
</feature>
<accession>A0AAN7MYY6</accession>
<feature type="transmembrane region" description="Helical" evidence="16">
    <location>
        <begin position="20"/>
        <end position="44"/>
    </location>
</feature>
<comment type="pathway">
    <text evidence="3">Glycerolipid metabolism; triacylglycerol biosynthesis.</text>
</comment>
<proteinExistence type="inferred from homology"/>
<evidence type="ECO:0000313" key="18">
    <source>
        <dbReference type="EMBL" id="KAK4818653.1"/>
    </source>
</evidence>
<dbReference type="GO" id="GO:0004366">
    <property type="term" value="F:glycerol-3-phosphate O-acyltransferase activity"/>
    <property type="evidence" value="ECO:0007669"/>
    <property type="project" value="TreeGrafter"/>
</dbReference>
<dbReference type="Proteomes" id="UP001333110">
    <property type="component" value="Unassembled WGS sequence"/>
</dbReference>
<dbReference type="CDD" id="cd07991">
    <property type="entry name" value="LPLAT_LPCAT1-like"/>
    <property type="match status" value="1"/>
</dbReference>
<evidence type="ECO:0000259" key="17">
    <source>
        <dbReference type="SMART" id="SM00563"/>
    </source>
</evidence>
<evidence type="ECO:0000256" key="8">
    <source>
        <dbReference type="ARBA" id="ARBA00022692"/>
    </source>
</evidence>
<evidence type="ECO:0000256" key="2">
    <source>
        <dbReference type="ARBA" id="ARBA00004765"/>
    </source>
</evidence>
<comment type="subcellular location">
    <subcellularLocation>
        <location evidence="1">Endoplasmic reticulum membrane</location>
        <topology evidence="1">Multi-pass membrane protein</topology>
    </subcellularLocation>
</comment>
<dbReference type="SUPFAM" id="SSF69593">
    <property type="entry name" value="Glycerol-3-phosphate (1)-acyltransferase"/>
    <property type="match status" value="1"/>
</dbReference>
<keyword evidence="15" id="KW-0012">Acyltransferase</keyword>
<dbReference type="InterPro" id="IPR002123">
    <property type="entry name" value="Plipid/glycerol_acylTrfase"/>
</dbReference>
<evidence type="ECO:0000256" key="6">
    <source>
        <dbReference type="ARBA" id="ARBA00022516"/>
    </source>
</evidence>
<evidence type="ECO:0000313" key="19">
    <source>
        <dbReference type="Proteomes" id="UP001333110"/>
    </source>
</evidence>
<reference evidence="18 19" key="1">
    <citation type="journal article" date="2023" name="J. Hered.">
        <title>Chromosome-level genome of the wood stork (Mycteria americana) provides insight into avian chromosome evolution.</title>
        <authorList>
            <person name="Flamio R. Jr."/>
            <person name="Ramstad K.M."/>
        </authorList>
    </citation>
    <scope>NUCLEOTIDE SEQUENCE [LARGE SCALE GENOMIC DNA]</scope>
    <source>
        <strain evidence="18">JAX WOST 10</strain>
    </source>
</reference>
<evidence type="ECO:0000256" key="7">
    <source>
        <dbReference type="ARBA" id="ARBA00022679"/>
    </source>
</evidence>
<evidence type="ECO:0000256" key="16">
    <source>
        <dbReference type="SAM" id="Phobius"/>
    </source>
</evidence>
<dbReference type="PANTHER" id="PTHR23063:SF10">
    <property type="entry name" value="GLYCEROL-3-PHOSPHATE ACYLTRANSFERASE 3"/>
    <property type="match status" value="1"/>
</dbReference>
<keyword evidence="6" id="KW-0444">Lipid biosynthesis</keyword>
<feature type="domain" description="Phospholipid/glycerol acyltransferase" evidence="17">
    <location>
        <begin position="205"/>
        <end position="316"/>
    </location>
</feature>
<keyword evidence="14" id="KW-1208">Phospholipid metabolism</keyword>
<dbReference type="Pfam" id="PF01553">
    <property type="entry name" value="Acyltransferase"/>
    <property type="match status" value="1"/>
</dbReference>
<comment type="similarity">
    <text evidence="5">Belongs to the 1-acyl-sn-glycerol-3-phosphate acyltransferase family.</text>
</comment>
<comment type="caution">
    <text evidence="18">The sequence shown here is derived from an EMBL/GenBank/DDBJ whole genome shotgun (WGS) entry which is preliminary data.</text>
</comment>
<sequence length="421" mass="47647">MEENRGGHGLAEGNILSTWMILFVVLVLLPSMFRVSLGISHFYVKIIIKMLEWATLQIEEGVKKQKALALENLISTGIIQREETSMEQEIAGQCRGRFNLADVMYFSKKGCEAVAEDEVTQRFSSEELVSWNLLSRTNANLHHVSWQLTVVWVIGILIRYCLLMPFRVKCWLSNQVQMICATLGVRCLSGLVHFHNRENRPQEGGICVANHTSPLDVLILASDGCYSLVGQAHGGILGLIQKSWMQTTQHVLFERSEMKDRHLVRKKISEHIADKAKLPILIFPEGTCINNTSVMMFKKGSFEVGGTIHPVAIKYDPRFGDAFWNSTKYSMMTYIFNVMTSWAIVCNVWYLPPMVKEEEEDAVHFANRVKAVIAVRGGMSVLPWDGGLKRNKVKESFKEEQQKRYCQIIIENGSVGNGNVC</sequence>
<dbReference type="AlphaFoldDB" id="A0AAN7MYY6"/>
<protein>
    <recommendedName>
        <fullName evidence="17">Phospholipid/glycerol acyltransferase domain-containing protein</fullName>
    </recommendedName>
</protein>
<keyword evidence="13" id="KW-0594">Phospholipid biosynthesis</keyword>
<keyword evidence="9" id="KW-0256">Endoplasmic reticulum</keyword>
<dbReference type="GO" id="GO:0008654">
    <property type="term" value="P:phospholipid biosynthetic process"/>
    <property type="evidence" value="ECO:0007669"/>
    <property type="project" value="UniProtKB-KW"/>
</dbReference>
<evidence type="ECO:0000256" key="12">
    <source>
        <dbReference type="ARBA" id="ARBA00023136"/>
    </source>
</evidence>
<dbReference type="EMBL" id="JAUNZN010000007">
    <property type="protein sequence ID" value="KAK4818653.1"/>
    <property type="molecule type" value="Genomic_DNA"/>
</dbReference>
<comment type="pathway">
    <text evidence="2">Phospholipid metabolism; CDP-diacylglycerol biosynthesis; CDP-diacylglycerol from sn-glycerol 3-phosphate: step 1/3.</text>
</comment>
<evidence type="ECO:0000256" key="4">
    <source>
        <dbReference type="ARBA" id="ARBA00005189"/>
    </source>
</evidence>
<dbReference type="SMART" id="SM00563">
    <property type="entry name" value="PlsC"/>
    <property type="match status" value="1"/>
</dbReference>
<comment type="pathway">
    <text evidence="4">Lipid metabolism.</text>
</comment>
<evidence type="ECO:0000256" key="14">
    <source>
        <dbReference type="ARBA" id="ARBA00023264"/>
    </source>
</evidence>
<dbReference type="GO" id="GO:0005789">
    <property type="term" value="C:endoplasmic reticulum membrane"/>
    <property type="evidence" value="ECO:0007669"/>
    <property type="project" value="UniProtKB-SubCell"/>
</dbReference>
<evidence type="ECO:0000256" key="5">
    <source>
        <dbReference type="ARBA" id="ARBA00008655"/>
    </source>
</evidence>
<name>A0AAN7MYY6_MYCAM</name>
<keyword evidence="8 16" id="KW-0812">Transmembrane</keyword>
<evidence type="ECO:0000256" key="1">
    <source>
        <dbReference type="ARBA" id="ARBA00004477"/>
    </source>
</evidence>
<evidence type="ECO:0000256" key="3">
    <source>
        <dbReference type="ARBA" id="ARBA00004771"/>
    </source>
</evidence>